<dbReference type="InterPro" id="IPR006366">
    <property type="entry name" value="CobA/CysG_C"/>
</dbReference>
<evidence type="ECO:0000259" key="8">
    <source>
        <dbReference type="Pfam" id="PF02602"/>
    </source>
</evidence>
<proteinExistence type="inferred from homology"/>
<evidence type="ECO:0000313" key="10">
    <source>
        <dbReference type="Proteomes" id="UP000653127"/>
    </source>
</evidence>
<evidence type="ECO:0000256" key="6">
    <source>
        <dbReference type="RuleBase" id="RU003960"/>
    </source>
</evidence>
<dbReference type="AlphaFoldDB" id="A0A926HZL1"/>
<evidence type="ECO:0000256" key="4">
    <source>
        <dbReference type="ARBA" id="ARBA00022691"/>
    </source>
</evidence>
<dbReference type="Gene3D" id="3.30.950.10">
    <property type="entry name" value="Methyltransferase, Cobalt-precorrin-4 Transmethylase, Domain 2"/>
    <property type="match status" value="1"/>
</dbReference>
<dbReference type="InterPro" id="IPR000878">
    <property type="entry name" value="4pyrrol_Mease"/>
</dbReference>
<dbReference type="Gene3D" id="3.40.50.10090">
    <property type="match status" value="2"/>
</dbReference>
<reference evidence="9" key="1">
    <citation type="submission" date="2020-08" db="EMBL/GenBank/DDBJ databases">
        <title>Genome public.</title>
        <authorList>
            <person name="Liu C."/>
            <person name="Sun Q."/>
        </authorList>
    </citation>
    <scope>NUCLEOTIDE SEQUENCE</scope>
    <source>
        <strain evidence="9">NSJ-31</strain>
    </source>
</reference>
<gene>
    <name evidence="9" type="primary">cobA</name>
    <name evidence="9" type="ORF">H8711_03740</name>
</gene>
<dbReference type="EC" id="2.1.1.107" evidence="1"/>
<dbReference type="PROSITE" id="PS00840">
    <property type="entry name" value="SUMT_2"/>
    <property type="match status" value="1"/>
</dbReference>
<dbReference type="Gene3D" id="3.40.1010.10">
    <property type="entry name" value="Cobalt-precorrin-4 Transmethylase, Domain 1"/>
    <property type="match status" value="1"/>
</dbReference>
<dbReference type="InterPro" id="IPR014777">
    <property type="entry name" value="4pyrrole_Mease_sub1"/>
</dbReference>
<dbReference type="Pfam" id="PF02602">
    <property type="entry name" value="HEM4"/>
    <property type="match status" value="1"/>
</dbReference>
<dbReference type="InterPro" id="IPR014776">
    <property type="entry name" value="4pyrrole_Mease_sub2"/>
</dbReference>
<feature type="domain" description="Tetrapyrrole biosynthesis uroporphyrinogen III synthase" evidence="8">
    <location>
        <begin position="266"/>
        <end position="489"/>
    </location>
</feature>
<evidence type="ECO:0000313" key="9">
    <source>
        <dbReference type="EMBL" id="MBC8546047.1"/>
    </source>
</evidence>
<keyword evidence="3 6" id="KW-0808">Transferase</keyword>
<dbReference type="RefSeq" id="WP_249282198.1">
    <property type="nucleotide sequence ID" value="NZ_JACRST010000003.1"/>
</dbReference>
<evidence type="ECO:0000256" key="3">
    <source>
        <dbReference type="ARBA" id="ARBA00022679"/>
    </source>
</evidence>
<dbReference type="InterPro" id="IPR003754">
    <property type="entry name" value="4pyrrol_synth_uPrphyn_synth"/>
</dbReference>
<dbReference type="PANTHER" id="PTHR45790">
    <property type="entry name" value="SIROHEME SYNTHASE-RELATED"/>
    <property type="match status" value="1"/>
</dbReference>
<dbReference type="InterPro" id="IPR050161">
    <property type="entry name" value="Siro_Cobalamin_biosynth"/>
</dbReference>
<dbReference type="InterPro" id="IPR036108">
    <property type="entry name" value="4pyrrol_syn_uPrphyn_synt_sf"/>
</dbReference>
<keyword evidence="5" id="KW-0627">Porphyrin biosynthesis</keyword>
<dbReference type="CDD" id="cd06578">
    <property type="entry name" value="HemD"/>
    <property type="match status" value="1"/>
</dbReference>
<evidence type="ECO:0000256" key="2">
    <source>
        <dbReference type="ARBA" id="ARBA00022603"/>
    </source>
</evidence>
<dbReference type="EMBL" id="JACRST010000003">
    <property type="protein sequence ID" value="MBC8546047.1"/>
    <property type="molecule type" value="Genomic_DNA"/>
</dbReference>
<dbReference type="SUPFAM" id="SSF53790">
    <property type="entry name" value="Tetrapyrrole methylase"/>
    <property type="match status" value="1"/>
</dbReference>
<evidence type="ECO:0000259" key="7">
    <source>
        <dbReference type="Pfam" id="PF00590"/>
    </source>
</evidence>
<dbReference type="NCBIfam" id="NF004790">
    <property type="entry name" value="PRK06136.1"/>
    <property type="match status" value="1"/>
</dbReference>
<dbReference type="CDD" id="cd11642">
    <property type="entry name" value="SUMT"/>
    <property type="match status" value="1"/>
</dbReference>
<keyword evidence="10" id="KW-1185">Reference proteome</keyword>
<dbReference type="NCBIfam" id="TIGR01469">
    <property type="entry name" value="cobA_cysG_Cterm"/>
    <property type="match status" value="1"/>
</dbReference>
<dbReference type="PANTHER" id="PTHR45790:SF3">
    <property type="entry name" value="S-ADENOSYL-L-METHIONINE-DEPENDENT UROPORPHYRINOGEN III METHYLTRANSFERASE, CHLOROPLASTIC"/>
    <property type="match status" value="1"/>
</dbReference>
<keyword evidence="4" id="KW-0949">S-adenosyl-L-methionine</keyword>
<dbReference type="GO" id="GO:0004851">
    <property type="term" value="F:uroporphyrin-III C-methyltransferase activity"/>
    <property type="evidence" value="ECO:0007669"/>
    <property type="project" value="UniProtKB-EC"/>
</dbReference>
<feature type="domain" description="Tetrapyrrole methylase" evidence="7">
    <location>
        <begin position="4"/>
        <end position="215"/>
    </location>
</feature>
<dbReference type="FunFam" id="3.40.1010.10:FF:000001">
    <property type="entry name" value="Siroheme synthase"/>
    <property type="match status" value="1"/>
</dbReference>
<organism evidence="9 10">
    <name type="scientific">Ligaoa zhengdingensis</name>
    <dbReference type="NCBI Taxonomy" id="2763658"/>
    <lineage>
        <taxon>Bacteria</taxon>
        <taxon>Bacillati</taxon>
        <taxon>Bacillota</taxon>
        <taxon>Clostridia</taxon>
        <taxon>Eubacteriales</taxon>
        <taxon>Oscillospiraceae</taxon>
        <taxon>Ligaoa</taxon>
    </lineage>
</organism>
<evidence type="ECO:0000256" key="5">
    <source>
        <dbReference type="ARBA" id="ARBA00023244"/>
    </source>
</evidence>
<sequence length="503" mass="53401">MNGKVILVGAGPGDSGLLTLRGRAALEAADVVVYDALVGQGVLAMIPPNARRINVGKRSSNHLVPQHEINQILLHEAQEGNNVVRLKGGDPFLFGRGGEELELLAEHGVDFEVVPGITSAIAVPAYAGIPVTHRDFTSSLHIITGHTKAKAEAQIDYPSLVKLNGTLVFLMGISAMPTIMEGLLAGGIDPDMPAAVLERGTTAHQRRVVSTVKNLVEDACAAGIKTPAIIVVGRVCALAGQFHWAEDRPLGGLRILITRPRELMSAFAGRLRALGAEVVELPSIATQAIPDNTALTGAFSCLDRYQWLTFTSPSGVRIFFEELRRMRRDVRCLAGLKLAAIGPSTARALEEHGLQIDLMPERYDAAHLGGALGVAANGARVLILRAKIGSPELTRALERAGVGYDDVPLYETVYACANAELVKDQLEQGEVDYVAFTSASTVKGFVGAMGDLDYSKLNAVCIGEQTAAEAQQYGMKIVTAQSATIDSMIDCLTGLSRLKEGGV</sequence>
<name>A0A926HZL1_9FIRM</name>
<protein>
    <recommendedName>
        <fullName evidence="1">uroporphyrinogen-III C-methyltransferase</fullName>
        <ecNumber evidence="1">2.1.1.107</ecNumber>
    </recommendedName>
</protein>
<dbReference type="GO" id="GO:0032259">
    <property type="term" value="P:methylation"/>
    <property type="evidence" value="ECO:0007669"/>
    <property type="project" value="UniProtKB-KW"/>
</dbReference>
<evidence type="ECO:0000256" key="1">
    <source>
        <dbReference type="ARBA" id="ARBA00012162"/>
    </source>
</evidence>
<comment type="caution">
    <text evidence="9">The sequence shown here is derived from an EMBL/GenBank/DDBJ whole genome shotgun (WGS) entry which is preliminary data.</text>
</comment>
<dbReference type="PROSITE" id="PS00839">
    <property type="entry name" value="SUMT_1"/>
    <property type="match status" value="1"/>
</dbReference>
<dbReference type="Pfam" id="PF00590">
    <property type="entry name" value="TP_methylase"/>
    <property type="match status" value="1"/>
</dbReference>
<dbReference type="InterPro" id="IPR003043">
    <property type="entry name" value="Uropor_MeTrfase_CS"/>
</dbReference>
<dbReference type="InterPro" id="IPR035996">
    <property type="entry name" value="4pyrrol_Methylase_sf"/>
</dbReference>
<dbReference type="FunFam" id="3.30.950.10:FF:000001">
    <property type="entry name" value="Siroheme synthase"/>
    <property type="match status" value="1"/>
</dbReference>
<dbReference type="GO" id="GO:0004852">
    <property type="term" value="F:uroporphyrinogen-III synthase activity"/>
    <property type="evidence" value="ECO:0007669"/>
    <property type="project" value="InterPro"/>
</dbReference>
<comment type="similarity">
    <text evidence="6">Belongs to the precorrin methyltransferase family.</text>
</comment>
<dbReference type="GO" id="GO:0019354">
    <property type="term" value="P:siroheme biosynthetic process"/>
    <property type="evidence" value="ECO:0007669"/>
    <property type="project" value="InterPro"/>
</dbReference>
<dbReference type="SUPFAM" id="SSF69618">
    <property type="entry name" value="HemD-like"/>
    <property type="match status" value="1"/>
</dbReference>
<accession>A0A926HZL1</accession>
<keyword evidence="2 6" id="KW-0489">Methyltransferase</keyword>
<dbReference type="Proteomes" id="UP000653127">
    <property type="component" value="Unassembled WGS sequence"/>
</dbReference>